<proteinExistence type="predicted"/>
<protein>
    <submittedName>
        <fullName evidence="1">Uncharacterized protein</fullName>
    </submittedName>
</protein>
<name>A0AB38A4V4_9ACTN</name>
<gene>
    <name evidence="1" type="ORF">SAMN04489746_0232</name>
</gene>
<accession>A0AB38A4V4</accession>
<reference evidence="1 2" key="1">
    <citation type="submission" date="2016-10" db="EMBL/GenBank/DDBJ databases">
        <authorList>
            <person name="Varghese N."/>
            <person name="Submissions S."/>
        </authorList>
    </citation>
    <scope>NUCLEOTIDE SEQUENCE [LARGE SCALE GENOMIC DNA]</scope>
    <source>
        <strain evidence="1 2">DSM 20586</strain>
    </source>
</reference>
<dbReference type="RefSeq" id="WP_057001968.1">
    <property type="nucleotide sequence ID" value="NZ_CALJSN010000005.1"/>
</dbReference>
<sequence length="71" mass="8060">MFGIGYAGEPPEVDERYHDHCKRCVYFVEAYDSGVEKFGVCTLLADFNRDGVLDDIEPVRGSQTCPEGRLW</sequence>
<evidence type="ECO:0000313" key="1">
    <source>
        <dbReference type="EMBL" id="SEB44113.1"/>
    </source>
</evidence>
<dbReference type="AlphaFoldDB" id="A0AB38A4V4"/>
<dbReference type="EMBL" id="FNSH01000001">
    <property type="protein sequence ID" value="SEB44113.1"/>
    <property type="molecule type" value="Genomic_DNA"/>
</dbReference>
<organism evidence="1 2">
    <name type="scientific">Atopobium minutum</name>
    <dbReference type="NCBI Taxonomy" id="1381"/>
    <lineage>
        <taxon>Bacteria</taxon>
        <taxon>Bacillati</taxon>
        <taxon>Actinomycetota</taxon>
        <taxon>Coriobacteriia</taxon>
        <taxon>Coriobacteriales</taxon>
        <taxon>Atopobiaceae</taxon>
        <taxon>Atopobium</taxon>
    </lineage>
</organism>
<evidence type="ECO:0000313" key="2">
    <source>
        <dbReference type="Proteomes" id="UP000183687"/>
    </source>
</evidence>
<dbReference type="Proteomes" id="UP000183687">
    <property type="component" value="Unassembled WGS sequence"/>
</dbReference>
<comment type="caution">
    <text evidence="1">The sequence shown here is derived from an EMBL/GenBank/DDBJ whole genome shotgun (WGS) entry which is preliminary data.</text>
</comment>